<dbReference type="AlphaFoldDB" id="A0A7W8J9T1"/>
<proteinExistence type="predicted"/>
<organism evidence="1 2">
    <name type="scientific">Tunturiibacter lichenicola</name>
    <dbReference type="NCBI Taxonomy" id="2051959"/>
    <lineage>
        <taxon>Bacteria</taxon>
        <taxon>Pseudomonadati</taxon>
        <taxon>Acidobacteriota</taxon>
        <taxon>Terriglobia</taxon>
        <taxon>Terriglobales</taxon>
        <taxon>Acidobacteriaceae</taxon>
        <taxon>Tunturiibacter</taxon>
    </lineage>
</organism>
<sequence>MERITLPQQSELELEINSEDQKLFGPCACCGEMTSRVWGYVYRSDAAIAAYFVEWTRFHTMPDAMFDLIVGKWGEDTQASDRQAVSVAFRQLETGPSFMVQDSSARNIASSPLISQALDRNAVIGTLATEVFAICDLIYLADPRLSEIRRD</sequence>
<protein>
    <submittedName>
        <fullName evidence="1">Uncharacterized protein</fullName>
    </submittedName>
</protein>
<evidence type="ECO:0000313" key="1">
    <source>
        <dbReference type="EMBL" id="MBB5344136.1"/>
    </source>
</evidence>
<evidence type="ECO:0000313" key="2">
    <source>
        <dbReference type="Proteomes" id="UP000569092"/>
    </source>
</evidence>
<accession>A0A7W8J9T1</accession>
<dbReference type="Proteomes" id="UP000569092">
    <property type="component" value="Unassembled WGS sequence"/>
</dbReference>
<gene>
    <name evidence="1" type="ORF">HDF10_002115</name>
</gene>
<comment type="caution">
    <text evidence="1">The sequence shown here is derived from an EMBL/GenBank/DDBJ whole genome shotgun (WGS) entry which is preliminary data.</text>
</comment>
<name>A0A7W8J9T1_9BACT</name>
<reference evidence="1 2" key="1">
    <citation type="submission" date="2020-08" db="EMBL/GenBank/DDBJ databases">
        <title>Genomic Encyclopedia of Type Strains, Phase IV (KMG-V): Genome sequencing to study the core and pangenomes of soil and plant-associated prokaryotes.</title>
        <authorList>
            <person name="Whitman W."/>
        </authorList>
    </citation>
    <scope>NUCLEOTIDE SEQUENCE [LARGE SCALE GENOMIC DNA]</scope>
    <source>
        <strain evidence="1 2">M8US30</strain>
    </source>
</reference>
<dbReference type="EMBL" id="JACHDZ010000003">
    <property type="protein sequence ID" value="MBB5344136.1"/>
    <property type="molecule type" value="Genomic_DNA"/>
</dbReference>